<reference evidence="2 3" key="1">
    <citation type="submission" date="2009-11" db="EMBL/GenBank/DDBJ databases">
        <authorList>
            <person name="Weinstock G."/>
            <person name="Sodergren E."/>
            <person name="Clifton S."/>
            <person name="Fulton L."/>
            <person name="Fulton B."/>
            <person name="Courtney L."/>
            <person name="Fronick C."/>
            <person name="Harrison M."/>
            <person name="Strong C."/>
            <person name="Farmer C."/>
            <person name="Delahaunty K."/>
            <person name="Markovic C."/>
            <person name="Hall O."/>
            <person name="Minx P."/>
            <person name="Tomlinson C."/>
            <person name="Mitreva M."/>
            <person name="Nelson J."/>
            <person name="Hou S."/>
            <person name="Wollam A."/>
            <person name="Pepin K.H."/>
            <person name="Johnson M."/>
            <person name="Bhonagiri V."/>
            <person name="Nash W.E."/>
            <person name="Warren W."/>
            <person name="Chinwalla A."/>
            <person name="Mardis E.R."/>
            <person name="Wilson R.K."/>
        </authorList>
    </citation>
    <scope>NUCLEOTIDE SEQUENCE [LARGE SCALE GENOMIC DNA]</scope>
    <source>
        <strain evidence="2 3">DSM 20093</strain>
    </source>
</reference>
<comment type="caution">
    <text evidence="2">The sequence shown here is derived from an EMBL/GenBank/DDBJ whole genome shotgun (WGS) entry which is preliminary data.</text>
</comment>
<name>D1NSN8_9BIFI</name>
<keyword evidence="1" id="KW-0472">Membrane</keyword>
<gene>
    <name evidence="2" type="ORF">BIFGAL_02797</name>
</gene>
<accession>D1NSN8</accession>
<evidence type="ECO:0000313" key="3">
    <source>
        <dbReference type="Proteomes" id="UP000003656"/>
    </source>
</evidence>
<organism evidence="2 3">
    <name type="scientific">Bifidobacterium gallicum DSM 20093 = LMG 11596</name>
    <dbReference type="NCBI Taxonomy" id="561180"/>
    <lineage>
        <taxon>Bacteria</taxon>
        <taxon>Bacillati</taxon>
        <taxon>Actinomycetota</taxon>
        <taxon>Actinomycetes</taxon>
        <taxon>Bifidobacteriales</taxon>
        <taxon>Bifidobacteriaceae</taxon>
        <taxon>Bifidobacterium</taxon>
    </lineage>
</organism>
<evidence type="ECO:0000256" key="1">
    <source>
        <dbReference type="SAM" id="Phobius"/>
    </source>
</evidence>
<dbReference type="Proteomes" id="UP000003656">
    <property type="component" value="Unassembled WGS sequence"/>
</dbReference>
<protein>
    <submittedName>
        <fullName evidence="2">Uncharacterized protein</fullName>
    </submittedName>
</protein>
<keyword evidence="1" id="KW-1133">Transmembrane helix</keyword>
<keyword evidence="1" id="KW-0812">Transmembrane</keyword>
<feature type="transmembrane region" description="Helical" evidence="1">
    <location>
        <begin position="12"/>
        <end position="29"/>
    </location>
</feature>
<dbReference type="AlphaFoldDB" id="D1NSN8"/>
<sequence>MARAGYRSFPALRWATLNCSVIMMITVVARTRSIPHCRYEAYGRWSAEHRTHQRVERPQWHETEISI</sequence>
<dbReference type="STRING" id="561180.BIFGAL_02797"/>
<dbReference type="EMBL" id="ABXB03000001">
    <property type="protein sequence ID" value="EFA23690.1"/>
    <property type="molecule type" value="Genomic_DNA"/>
</dbReference>
<proteinExistence type="predicted"/>
<evidence type="ECO:0000313" key="2">
    <source>
        <dbReference type="EMBL" id="EFA23690.1"/>
    </source>
</evidence>